<gene>
    <name evidence="2" type="ORF">TNCV_1997841</name>
</gene>
<evidence type="ECO:0000313" key="3">
    <source>
        <dbReference type="Proteomes" id="UP000887159"/>
    </source>
</evidence>
<dbReference type="Pfam" id="PF23663">
    <property type="entry name" value="Znf_SCAND3"/>
    <property type="match status" value="1"/>
</dbReference>
<reference evidence="2" key="1">
    <citation type="submission" date="2020-08" db="EMBL/GenBank/DDBJ databases">
        <title>Multicomponent nature underlies the extraordinary mechanical properties of spider dragline silk.</title>
        <authorList>
            <person name="Kono N."/>
            <person name="Nakamura H."/>
            <person name="Mori M."/>
            <person name="Yoshida Y."/>
            <person name="Ohtoshi R."/>
            <person name="Malay A.D."/>
            <person name="Moran D.A.P."/>
            <person name="Tomita M."/>
            <person name="Numata K."/>
            <person name="Arakawa K."/>
        </authorList>
    </citation>
    <scope>NUCLEOTIDE SEQUENCE</scope>
</reference>
<dbReference type="AlphaFoldDB" id="A0A8X6V6T0"/>
<name>A0A8X6V6T0_TRICX</name>
<evidence type="ECO:0000313" key="2">
    <source>
        <dbReference type="EMBL" id="GFX97052.1"/>
    </source>
</evidence>
<proteinExistence type="predicted"/>
<accession>A0A8X6V6T0</accession>
<sequence>MDCNASASKDQLAPELINYTASASKDQLAPELINYIASISYDTSMVKSTNNNTSVSYDLPAADLLTKKTLNLEDVLKIKSFSLSTTGRLETVNNSTSTPASTVKTSAMLLSSEGKAAVNDSKACCVVCGMESTGAHSCAICKNQVRTICGNAVGEERYGSKNSMLFMPKRRER</sequence>
<organism evidence="2 3">
    <name type="scientific">Trichonephila clavipes</name>
    <name type="common">Golden silk orbweaver</name>
    <name type="synonym">Nephila clavipes</name>
    <dbReference type="NCBI Taxonomy" id="2585209"/>
    <lineage>
        <taxon>Eukaryota</taxon>
        <taxon>Metazoa</taxon>
        <taxon>Ecdysozoa</taxon>
        <taxon>Arthropoda</taxon>
        <taxon>Chelicerata</taxon>
        <taxon>Arachnida</taxon>
        <taxon>Araneae</taxon>
        <taxon>Araneomorphae</taxon>
        <taxon>Entelegynae</taxon>
        <taxon>Araneoidea</taxon>
        <taxon>Nephilidae</taxon>
        <taxon>Trichonephila</taxon>
    </lineage>
</organism>
<dbReference type="EMBL" id="BMAU01021195">
    <property type="protein sequence ID" value="GFX97052.1"/>
    <property type="molecule type" value="Genomic_DNA"/>
</dbReference>
<dbReference type="Proteomes" id="UP000887159">
    <property type="component" value="Unassembled WGS sequence"/>
</dbReference>
<protein>
    <recommendedName>
        <fullName evidence="1">SCAN domain-containing protein</fullName>
    </recommendedName>
</protein>
<keyword evidence="3" id="KW-1185">Reference proteome</keyword>
<dbReference type="InterPro" id="IPR057560">
    <property type="entry name" value="Znf_SCAND3"/>
</dbReference>
<evidence type="ECO:0000259" key="1">
    <source>
        <dbReference type="Pfam" id="PF23663"/>
    </source>
</evidence>
<feature type="domain" description="SCAN" evidence="1">
    <location>
        <begin position="133"/>
        <end position="161"/>
    </location>
</feature>
<comment type="caution">
    <text evidence="2">The sequence shown here is derived from an EMBL/GenBank/DDBJ whole genome shotgun (WGS) entry which is preliminary data.</text>
</comment>